<dbReference type="PROSITE" id="PS51795">
    <property type="entry name" value="ZF_FLZ"/>
    <property type="match status" value="1"/>
</dbReference>
<dbReference type="KEGG" id="nnu:104598907"/>
<evidence type="ECO:0000313" key="7">
    <source>
        <dbReference type="RefSeq" id="XP_010259499.1"/>
    </source>
</evidence>
<sequence length="140" mass="15445">MVGLSILLEAHKNLNKSPQVINKITMIMRPTPPPPPQPPPPPPPSSSSSSSSSLALCSSSSPLPEISFLDECFLCKQRLLPGKDIYMYKGDRAFCSVECRYTQIFMDEESVKRENCSFAAMRPTSSSSRHRRGTRNRAGG</sequence>
<dbReference type="Proteomes" id="UP000189703">
    <property type="component" value="Unplaced"/>
</dbReference>
<evidence type="ECO:0000256" key="3">
    <source>
        <dbReference type="ARBA" id="ARBA00022490"/>
    </source>
</evidence>
<name>A0A1U8A3V5_NELNU</name>
<feature type="compositionally biased region" description="Low complexity" evidence="5">
    <location>
        <begin position="46"/>
        <end position="60"/>
    </location>
</feature>
<dbReference type="FunCoup" id="A0A1U8A3V5">
    <property type="interactions" value="26"/>
</dbReference>
<dbReference type="PANTHER" id="PTHR33059">
    <property type="entry name" value="FCS-LIKE ZINC FINGER 5"/>
    <property type="match status" value="1"/>
</dbReference>
<accession>A0A1U8A3V5</accession>
<keyword evidence="4" id="KW-0479">Metal-binding</keyword>
<organism evidence="6 7">
    <name type="scientific">Nelumbo nucifera</name>
    <name type="common">Sacred lotus</name>
    <dbReference type="NCBI Taxonomy" id="4432"/>
    <lineage>
        <taxon>Eukaryota</taxon>
        <taxon>Viridiplantae</taxon>
        <taxon>Streptophyta</taxon>
        <taxon>Embryophyta</taxon>
        <taxon>Tracheophyta</taxon>
        <taxon>Spermatophyta</taxon>
        <taxon>Magnoliopsida</taxon>
        <taxon>Proteales</taxon>
        <taxon>Nelumbonaceae</taxon>
        <taxon>Nelumbo</taxon>
    </lineage>
</organism>
<feature type="region of interest" description="Disordered" evidence="5">
    <location>
        <begin position="26"/>
        <end position="60"/>
    </location>
</feature>
<dbReference type="Pfam" id="PF04570">
    <property type="entry name" value="zf-FLZ"/>
    <property type="match status" value="1"/>
</dbReference>
<keyword evidence="7" id="KW-0808">Transferase</keyword>
<evidence type="ECO:0000256" key="2">
    <source>
        <dbReference type="ARBA" id="ARBA00009374"/>
    </source>
</evidence>
<feature type="compositionally biased region" description="Pro residues" evidence="5">
    <location>
        <begin position="30"/>
        <end position="45"/>
    </location>
</feature>
<gene>
    <name evidence="7" type="primary">LOC104598907</name>
</gene>
<protein>
    <submittedName>
        <fullName evidence="7">Diacylglycerol kinase delta</fullName>
    </submittedName>
</protein>
<dbReference type="OMA" id="VECRYRQ"/>
<reference evidence="7" key="1">
    <citation type="submission" date="2025-08" db="UniProtKB">
        <authorList>
            <consortium name="RefSeq"/>
        </authorList>
    </citation>
    <scope>IDENTIFICATION</scope>
</reference>
<proteinExistence type="inferred from homology"/>
<evidence type="ECO:0000256" key="4">
    <source>
        <dbReference type="ARBA" id="ARBA00022723"/>
    </source>
</evidence>
<evidence type="ECO:0000313" key="6">
    <source>
        <dbReference type="Proteomes" id="UP000189703"/>
    </source>
</evidence>
<keyword evidence="7" id="KW-0418">Kinase</keyword>
<keyword evidence="6" id="KW-1185">Reference proteome</keyword>
<dbReference type="GO" id="GO:0005737">
    <property type="term" value="C:cytoplasm"/>
    <property type="evidence" value="ECO:0007669"/>
    <property type="project" value="UniProtKB-SubCell"/>
</dbReference>
<keyword evidence="3" id="KW-0963">Cytoplasm</keyword>
<dbReference type="GO" id="GO:0016301">
    <property type="term" value="F:kinase activity"/>
    <property type="evidence" value="ECO:0007669"/>
    <property type="project" value="UniProtKB-KW"/>
</dbReference>
<evidence type="ECO:0000256" key="5">
    <source>
        <dbReference type="SAM" id="MobiDB-lite"/>
    </source>
</evidence>
<dbReference type="OrthoDB" id="1926521at2759"/>
<comment type="subcellular location">
    <subcellularLocation>
        <location evidence="1">Cytoplasm</location>
    </subcellularLocation>
</comment>
<feature type="region of interest" description="Disordered" evidence="5">
    <location>
        <begin position="120"/>
        <end position="140"/>
    </location>
</feature>
<evidence type="ECO:0000256" key="1">
    <source>
        <dbReference type="ARBA" id="ARBA00004496"/>
    </source>
</evidence>
<dbReference type="RefSeq" id="XP_010259499.1">
    <property type="nucleotide sequence ID" value="XM_010261197.2"/>
</dbReference>
<dbReference type="PANTHER" id="PTHR33059:SF84">
    <property type="entry name" value="FCS-LIKE ZINC FINGER 15"/>
    <property type="match status" value="1"/>
</dbReference>
<dbReference type="AlphaFoldDB" id="A0A1U8A3V5"/>
<dbReference type="eggNOG" id="ENOG502S3GA">
    <property type="taxonomic scope" value="Eukaryota"/>
</dbReference>
<dbReference type="GO" id="GO:0046872">
    <property type="term" value="F:metal ion binding"/>
    <property type="evidence" value="ECO:0007669"/>
    <property type="project" value="UniProtKB-KW"/>
</dbReference>
<dbReference type="GeneID" id="104598907"/>
<dbReference type="InterPro" id="IPR007650">
    <property type="entry name" value="Zf-FLZ_dom"/>
</dbReference>
<comment type="similarity">
    <text evidence="2">Belongs to the FLZ family.</text>
</comment>
<feature type="compositionally biased region" description="Basic residues" evidence="5">
    <location>
        <begin position="128"/>
        <end position="140"/>
    </location>
</feature>